<evidence type="ECO:0000313" key="4">
    <source>
        <dbReference type="Proteomes" id="UP001152797"/>
    </source>
</evidence>
<sequence length="64" mass="6831">QFGANPLRQSGTSSRAAAARSAPALTAHGRQDGRHHCRRLRGGENLSVAALVEVFWLGEEKSCS</sequence>
<dbReference type="EMBL" id="CAMXCT030002891">
    <property type="protein sequence ID" value="CAL4788456.1"/>
    <property type="molecule type" value="Genomic_DNA"/>
</dbReference>
<dbReference type="AlphaFoldDB" id="A0A9P1CZM1"/>
<protein>
    <submittedName>
        <fullName evidence="2">Uncharacterized protein</fullName>
    </submittedName>
</protein>
<proteinExistence type="predicted"/>
<feature type="compositionally biased region" description="Low complexity" evidence="1">
    <location>
        <begin position="13"/>
        <end position="24"/>
    </location>
</feature>
<organism evidence="2">
    <name type="scientific">Cladocopium goreaui</name>
    <dbReference type="NCBI Taxonomy" id="2562237"/>
    <lineage>
        <taxon>Eukaryota</taxon>
        <taxon>Sar</taxon>
        <taxon>Alveolata</taxon>
        <taxon>Dinophyceae</taxon>
        <taxon>Suessiales</taxon>
        <taxon>Symbiodiniaceae</taxon>
        <taxon>Cladocopium</taxon>
    </lineage>
</organism>
<dbReference type="Proteomes" id="UP001152797">
    <property type="component" value="Unassembled WGS sequence"/>
</dbReference>
<gene>
    <name evidence="2" type="ORF">C1SCF055_LOCUS27217</name>
</gene>
<feature type="non-terminal residue" evidence="2">
    <location>
        <position position="1"/>
    </location>
</feature>
<comment type="caution">
    <text evidence="2">The sequence shown here is derived from an EMBL/GenBank/DDBJ whole genome shotgun (WGS) entry which is preliminary data.</text>
</comment>
<keyword evidence="4" id="KW-1185">Reference proteome</keyword>
<reference evidence="2" key="1">
    <citation type="submission" date="2022-10" db="EMBL/GenBank/DDBJ databases">
        <authorList>
            <person name="Chen Y."/>
            <person name="Dougan E. K."/>
            <person name="Chan C."/>
            <person name="Rhodes N."/>
            <person name="Thang M."/>
        </authorList>
    </citation>
    <scope>NUCLEOTIDE SEQUENCE</scope>
</reference>
<reference evidence="3 4" key="2">
    <citation type="submission" date="2024-05" db="EMBL/GenBank/DDBJ databases">
        <authorList>
            <person name="Chen Y."/>
            <person name="Shah S."/>
            <person name="Dougan E. K."/>
            <person name="Thang M."/>
            <person name="Chan C."/>
        </authorList>
    </citation>
    <scope>NUCLEOTIDE SEQUENCE [LARGE SCALE GENOMIC DNA]</scope>
</reference>
<dbReference type="EMBL" id="CAMXCT020002891">
    <property type="protein sequence ID" value="CAL1154519.1"/>
    <property type="molecule type" value="Genomic_DNA"/>
</dbReference>
<feature type="region of interest" description="Disordered" evidence="1">
    <location>
        <begin position="1"/>
        <end position="36"/>
    </location>
</feature>
<evidence type="ECO:0000313" key="2">
    <source>
        <dbReference type="EMBL" id="CAI4001144.1"/>
    </source>
</evidence>
<evidence type="ECO:0000256" key="1">
    <source>
        <dbReference type="SAM" id="MobiDB-lite"/>
    </source>
</evidence>
<evidence type="ECO:0000313" key="3">
    <source>
        <dbReference type="EMBL" id="CAL4788456.1"/>
    </source>
</evidence>
<feature type="non-terminal residue" evidence="2">
    <location>
        <position position="64"/>
    </location>
</feature>
<accession>A0A9P1CZM1</accession>
<name>A0A9P1CZM1_9DINO</name>
<dbReference type="EMBL" id="CAMXCT010002891">
    <property type="protein sequence ID" value="CAI4001144.1"/>
    <property type="molecule type" value="Genomic_DNA"/>
</dbReference>